<dbReference type="RefSeq" id="WP_101192673.1">
    <property type="nucleotide sequence ID" value="NZ_PIYS01000003.1"/>
</dbReference>
<organism evidence="1 2">
    <name type="scientific">Pseudomonas fluvialis</name>
    <dbReference type="NCBI Taxonomy" id="1793966"/>
    <lineage>
        <taxon>Bacteria</taxon>
        <taxon>Pseudomonadati</taxon>
        <taxon>Pseudomonadota</taxon>
        <taxon>Gammaproteobacteria</taxon>
        <taxon>Pseudomonadales</taxon>
        <taxon>Pseudomonadaceae</taxon>
        <taxon>Pseudomonas</taxon>
    </lineage>
</organism>
<gene>
    <name evidence="1" type="ORF">CW360_02810</name>
</gene>
<accession>A0A2I0CTN9</accession>
<evidence type="ECO:0008006" key="3">
    <source>
        <dbReference type="Google" id="ProtNLM"/>
    </source>
</evidence>
<dbReference type="EMBL" id="PIYS01000003">
    <property type="protein sequence ID" value="PKF72662.1"/>
    <property type="molecule type" value="Genomic_DNA"/>
</dbReference>
<dbReference type="AlphaFoldDB" id="A0A2I0CTN9"/>
<comment type="caution">
    <text evidence="1">The sequence shown here is derived from an EMBL/GenBank/DDBJ whole genome shotgun (WGS) entry which is preliminary data.</text>
</comment>
<name>A0A2I0CTN9_9PSED</name>
<protein>
    <recommendedName>
        <fullName evidence="3">Lysozyme</fullName>
    </recommendedName>
</protein>
<evidence type="ECO:0000313" key="1">
    <source>
        <dbReference type="EMBL" id="PKF72662.1"/>
    </source>
</evidence>
<proteinExistence type="predicted"/>
<sequence length="170" mass="18616">MTTLSRIREQAIRPALALLPARMSGQQAEVLLLAIGLQESLLIHQRQIRGPARGLWQFEQGGGTAGVLSHVQTRDLAAQVCRARGVNPTPAAVQEALAGEDDALDAALARLLMWTDRPPLPALQDVEGGWQLYLRTWRPGAYTRGTPAQRAELRAKWGRNYAAALREVLP</sequence>
<evidence type="ECO:0000313" key="2">
    <source>
        <dbReference type="Proteomes" id="UP000242861"/>
    </source>
</evidence>
<dbReference type="Proteomes" id="UP000242861">
    <property type="component" value="Unassembled WGS sequence"/>
</dbReference>
<reference evidence="2" key="1">
    <citation type="submission" date="2017-12" db="EMBL/GenBank/DDBJ databases">
        <authorList>
            <person name="Yu X.-Y."/>
        </authorList>
    </citation>
    <scope>NUCLEOTIDE SEQUENCE [LARGE SCALE GENOMIC DNA]</scope>
    <source>
        <strain evidence="2">ZYSR67-Z</strain>
    </source>
</reference>